<accession>A0A1M6KPD9</accession>
<feature type="transmembrane region" description="Helical" evidence="1">
    <location>
        <begin position="28"/>
        <end position="48"/>
    </location>
</feature>
<keyword evidence="1" id="KW-0472">Membrane</keyword>
<dbReference type="AlphaFoldDB" id="A0A1M6KPD9"/>
<feature type="transmembrane region" description="Helical" evidence="1">
    <location>
        <begin position="219"/>
        <end position="238"/>
    </location>
</feature>
<gene>
    <name evidence="2" type="ORF">SAMN05444373_10892</name>
</gene>
<protein>
    <submittedName>
        <fullName evidence="2">Uncharacterized protein</fullName>
    </submittedName>
</protein>
<name>A0A1M6KPD9_9FIRM</name>
<proteinExistence type="predicted"/>
<feature type="transmembrane region" description="Helical" evidence="1">
    <location>
        <begin position="173"/>
        <end position="198"/>
    </location>
</feature>
<dbReference type="RefSeq" id="WP_149679725.1">
    <property type="nucleotide sequence ID" value="NZ_FQZP01000089.1"/>
</dbReference>
<feature type="transmembrane region" description="Helical" evidence="1">
    <location>
        <begin position="92"/>
        <end position="121"/>
    </location>
</feature>
<reference evidence="2 3" key="1">
    <citation type="submission" date="2016-11" db="EMBL/GenBank/DDBJ databases">
        <authorList>
            <person name="Varghese N."/>
            <person name="Submissions S."/>
        </authorList>
    </citation>
    <scope>NUCLEOTIDE SEQUENCE [LARGE SCALE GENOMIC DNA]</scope>
    <source>
        <strain evidence="2 3">DSM 19027</strain>
    </source>
</reference>
<evidence type="ECO:0000313" key="2">
    <source>
        <dbReference type="EMBL" id="SHJ60714.1"/>
    </source>
</evidence>
<dbReference type="EMBL" id="FQZP01000089">
    <property type="protein sequence ID" value="SHJ60714.1"/>
    <property type="molecule type" value="Genomic_DNA"/>
</dbReference>
<keyword evidence="3" id="KW-1185">Reference proteome</keyword>
<organism evidence="2 3">
    <name type="scientific">Thermoclostridium caenicola</name>
    <dbReference type="NCBI Taxonomy" id="659425"/>
    <lineage>
        <taxon>Bacteria</taxon>
        <taxon>Bacillati</taxon>
        <taxon>Bacillota</taxon>
        <taxon>Clostridia</taxon>
        <taxon>Eubacteriales</taxon>
        <taxon>Oscillospiraceae</taxon>
        <taxon>Thermoclostridium</taxon>
    </lineage>
</organism>
<evidence type="ECO:0000256" key="1">
    <source>
        <dbReference type="SAM" id="Phobius"/>
    </source>
</evidence>
<feature type="transmembrane region" description="Helical" evidence="1">
    <location>
        <begin position="142"/>
        <end position="167"/>
    </location>
</feature>
<sequence>MDNQPRKVRLINAYFKESIKFYDLDRPVVARVIFVLLLGVLFRGYLLARPFVLDLYTQYEQLFIRLQENMSLDSLNSVLFASGAYETIARSFMYVALIFLGIRVLTFFISLFYGSWYFFGLTNPQMSGAQRTSVFFARLPKIILFNLLFYAAIYVVVAVMVVATVYVPGLAVFTALLPMVILIVSTLYVFKDLLIIEFDVGPVRNFRKSLELTRNSRKYVLSNMMSLYALGWLLNLFSMDVENAALALFISAFLESMLKLITQRLSVLMFIDAASLERKDRVSNQDETLV</sequence>
<keyword evidence="1" id="KW-1133">Transmembrane helix</keyword>
<evidence type="ECO:0000313" key="3">
    <source>
        <dbReference type="Proteomes" id="UP000324781"/>
    </source>
</evidence>
<dbReference type="Proteomes" id="UP000324781">
    <property type="component" value="Unassembled WGS sequence"/>
</dbReference>
<keyword evidence="1" id="KW-0812">Transmembrane</keyword>